<reference evidence="1 4" key="2">
    <citation type="submission" date="2021-05" db="EMBL/GenBank/DDBJ databases">
        <title>Molecular characterization for Shewanella algae harboring chromosomal blaOXA-55-like strains isolated from clinical and environment sample.</title>
        <authorList>
            <person name="Ohama Y."/>
            <person name="Aoki K."/>
            <person name="Harada S."/>
            <person name="Moriya K."/>
            <person name="Ishii Y."/>
            <person name="Tateda K."/>
        </authorList>
    </citation>
    <scope>NUCLEOTIDE SEQUENCE [LARGE SCALE GENOMIC DNA]</scope>
    <source>
        <strain evidence="1 4">MBTL60-118</strain>
    </source>
</reference>
<comment type="caution">
    <text evidence="2">The sequence shown here is derived from an EMBL/GenBank/DDBJ whole genome shotgun (WGS) entry which is preliminary data.</text>
</comment>
<dbReference type="GO" id="GO:0015035">
    <property type="term" value="F:protein-disulfide reductase activity"/>
    <property type="evidence" value="ECO:0007669"/>
    <property type="project" value="InterPro"/>
</dbReference>
<keyword evidence="4" id="KW-1185">Reference proteome</keyword>
<dbReference type="PANTHER" id="PTHR33639">
    <property type="entry name" value="THIOL-DISULFIDE OXIDOREDUCTASE DCC"/>
    <property type="match status" value="1"/>
</dbReference>
<dbReference type="EMBL" id="BPEU01000003">
    <property type="protein sequence ID" value="GIU36008.1"/>
    <property type="molecule type" value="Genomic_DNA"/>
</dbReference>
<evidence type="ECO:0008006" key="5">
    <source>
        <dbReference type="Google" id="ProtNLM"/>
    </source>
</evidence>
<dbReference type="RefSeq" id="WP_069670194.1">
    <property type="nucleotide sequence ID" value="NZ_BPEU01000003.1"/>
</dbReference>
<dbReference type="STRING" id="23.BEL05_07205"/>
<dbReference type="PANTHER" id="PTHR33639:SF2">
    <property type="entry name" value="DUF393 DOMAIN-CONTAINING PROTEIN"/>
    <property type="match status" value="1"/>
</dbReference>
<reference evidence="2 3" key="1">
    <citation type="submission" date="2016-07" db="EMBL/GenBank/DDBJ databases">
        <title>Whole-genome of two Shewanella species isolated from a digestive organ of sea cucumber Apostichopus japonicus Selenka 1867.</title>
        <authorList>
            <person name="Hong H.-H."/>
            <person name="Choi H."/>
            <person name="Cheon S."/>
            <person name="Oh J.-S."/>
            <person name="Lee H.-G."/>
            <person name="Park C."/>
        </authorList>
    </citation>
    <scope>NUCLEOTIDE SEQUENCE [LARGE SCALE GENOMIC DNA]</scope>
    <source>
        <strain evidence="2 3">CSB03KR</strain>
    </source>
</reference>
<sequence length="137" mass="15410">MTESQSYLVVFDGICNLCHGAVSFIIAHDPNAVCQFVALQSPTAQTLLAKASISQAAMQADTVYLIKNGEVFIKSEAAIEIAQSLTGCWPWLRFFRWLPLGVRDGCYDLIARYRYRLFGQRPLCLLPDDETKSRFVK</sequence>
<dbReference type="InterPro" id="IPR052927">
    <property type="entry name" value="DCC_oxidoreductase"/>
</dbReference>
<proteinExistence type="predicted"/>
<evidence type="ECO:0000313" key="2">
    <source>
        <dbReference type="EMBL" id="OEG75393.1"/>
    </source>
</evidence>
<dbReference type="EMBL" id="MCBT01000008">
    <property type="protein sequence ID" value="OEG75393.1"/>
    <property type="molecule type" value="Genomic_DNA"/>
</dbReference>
<organism evidence="2 3">
    <name type="scientific">Shewanella colwelliana</name>
    <name type="common">Alteromonas colwelliana</name>
    <dbReference type="NCBI Taxonomy" id="23"/>
    <lineage>
        <taxon>Bacteria</taxon>
        <taxon>Pseudomonadati</taxon>
        <taxon>Pseudomonadota</taxon>
        <taxon>Gammaproteobacteria</taxon>
        <taxon>Alteromonadales</taxon>
        <taxon>Shewanellaceae</taxon>
        <taxon>Shewanella</taxon>
    </lineage>
</organism>
<name>A0A1E5J085_SHECO</name>
<dbReference type="InterPro" id="IPR007263">
    <property type="entry name" value="DCC1-like"/>
</dbReference>
<gene>
    <name evidence="1" type="primary">yuxK</name>
    <name evidence="2" type="ORF">BEL05_07205</name>
    <name evidence="1" type="ORF">TUM3794_04490</name>
</gene>
<evidence type="ECO:0000313" key="3">
    <source>
        <dbReference type="Proteomes" id="UP000095230"/>
    </source>
</evidence>
<dbReference type="Proteomes" id="UP000773469">
    <property type="component" value="Unassembled WGS sequence"/>
</dbReference>
<accession>A0A1E5J085</accession>
<dbReference type="AlphaFoldDB" id="A0A1E5J085"/>
<evidence type="ECO:0000313" key="4">
    <source>
        <dbReference type="Proteomes" id="UP000773469"/>
    </source>
</evidence>
<dbReference type="Proteomes" id="UP000095230">
    <property type="component" value="Unassembled WGS sequence"/>
</dbReference>
<evidence type="ECO:0000313" key="1">
    <source>
        <dbReference type="EMBL" id="GIU36008.1"/>
    </source>
</evidence>
<dbReference type="Pfam" id="PF04134">
    <property type="entry name" value="DCC1-like"/>
    <property type="match status" value="1"/>
</dbReference>
<protein>
    <recommendedName>
        <fullName evidence="5">Thiol-disulfide oxidoreductase</fullName>
    </recommendedName>
</protein>